<proteinExistence type="predicted"/>
<dbReference type="EMBL" id="VBSN01000073">
    <property type="protein sequence ID" value="KAA6431446.1"/>
    <property type="molecule type" value="Genomic_DNA"/>
</dbReference>
<keyword evidence="3" id="KW-1185">Reference proteome</keyword>
<dbReference type="Proteomes" id="UP000323994">
    <property type="component" value="Unassembled WGS sequence"/>
</dbReference>
<dbReference type="AlphaFoldDB" id="A0A5M8Q9A7"/>
<feature type="signal peptide" evidence="1">
    <location>
        <begin position="1"/>
        <end position="26"/>
    </location>
</feature>
<dbReference type="RefSeq" id="WP_139014578.1">
    <property type="nucleotide sequence ID" value="NZ_VBSN01000073.1"/>
</dbReference>
<keyword evidence="1" id="KW-0732">Signal</keyword>
<dbReference type="OrthoDB" id="892549at2"/>
<feature type="chain" id="PRO_5024460696" evidence="1">
    <location>
        <begin position="27"/>
        <end position="273"/>
    </location>
</feature>
<dbReference type="InterPro" id="IPR007433">
    <property type="entry name" value="DUF481"/>
</dbReference>
<organism evidence="2 3">
    <name type="scientific">Dyadobacter flavalbus</name>
    <dbReference type="NCBI Taxonomy" id="2579942"/>
    <lineage>
        <taxon>Bacteria</taxon>
        <taxon>Pseudomonadati</taxon>
        <taxon>Bacteroidota</taxon>
        <taxon>Cytophagia</taxon>
        <taxon>Cytophagales</taxon>
        <taxon>Spirosomataceae</taxon>
        <taxon>Dyadobacter</taxon>
    </lineage>
</organism>
<protein>
    <submittedName>
        <fullName evidence="2">DUF481 domain-containing protein</fullName>
    </submittedName>
</protein>
<accession>A0A5M8Q9A7</accession>
<reference evidence="2 3" key="1">
    <citation type="submission" date="2019-05" db="EMBL/GenBank/DDBJ databases">
        <authorList>
            <person name="Qu J.-H."/>
        </authorList>
    </citation>
    <scope>NUCLEOTIDE SEQUENCE [LARGE SCALE GENOMIC DNA]</scope>
    <source>
        <strain evidence="2 3">NS28</strain>
    </source>
</reference>
<evidence type="ECO:0000313" key="2">
    <source>
        <dbReference type="EMBL" id="KAA6431446.1"/>
    </source>
</evidence>
<evidence type="ECO:0000313" key="3">
    <source>
        <dbReference type="Proteomes" id="UP000323994"/>
    </source>
</evidence>
<comment type="caution">
    <text evidence="2">The sequence shown here is derived from an EMBL/GenBank/DDBJ whole genome shotgun (WGS) entry which is preliminary data.</text>
</comment>
<gene>
    <name evidence="2" type="ORF">FEM33_24340</name>
</gene>
<evidence type="ECO:0000256" key="1">
    <source>
        <dbReference type="SAM" id="SignalP"/>
    </source>
</evidence>
<dbReference type="Pfam" id="PF04338">
    <property type="entry name" value="DUF481"/>
    <property type="match status" value="1"/>
</dbReference>
<name>A0A5M8Q9A7_9BACT</name>
<sequence>MKNSTFHRFIKLAAFILFLFSFPAFAQQPSGTVVSPADSVAAPRKDSVLIVPNVLIDTIRYRFIGDGNFAKGNVNRSLMVLRAEVTFSGPVINIATNPRFTYGKQNGILAERDSYVDVFVDVFKKRKTYLFGLGALETSNLRKIDLRQMAGAGIGYRLIQNINNNLSLTNAILYESTDFQEKALVKTIRNSFRVKGKHSVLQDKIRFNHITFLQPALNDFSNLRWNTIMSIELPINKWVTLRTSFENSYESVVEATRRRNDSRITFGISVGNK</sequence>